<sequence length="95" mass="10613">QVYRAVRAAFPSFRCTFGALKTHWRYRLRRVHAVVHHMTSVNGVGGAPLRCRMTDTDRAIYDILNNTGCIGYSSTSHLQTSGTTGIHTITPHDQV</sequence>
<comment type="caution">
    <text evidence="1">The sequence shown here is derived from an EMBL/GenBank/DDBJ whole genome shotgun (WGS) entry which is preliminary data.</text>
</comment>
<keyword evidence="2" id="KW-1185">Reference proteome</keyword>
<proteinExistence type="predicted"/>
<evidence type="ECO:0000313" key="1">
    <source>
        <dbReference type="EMBL" id="GMT07998.1"/>
    </source>
</evidence>
<feature type="non-terminal residue" evidence="1">
    <location>
        <position position="1"/>
    </location>
</feature>
<dbReference type="AlphaFoldDB" id="A0AAV5UMW9"/>
<accession>A0AAV5UMW9</accession>
<gene>
    <name evidence="1" type="ORF">PENTCL1PPCAC_30172</name>
</gene>
<reference evidence="1" key="1">
    <citation type="submission" date="2023-10" db="EMBL/GenBank/DDBJ databases">
        <title>Genome assembly of Pristionchus species.</title>
        <authorList>
            <person name="Yoshida K."/>
            <person name="Sommer R.J."/>
        </authorList>
    </citation>
    <scope>NUCLEOTIDE SEQUENCE</scope>
    <source>
        <strain evidence="1">RS0144</strain>
    </source>
</reference>
<evidence type="ECO:0008006" key="3">
    <source>
        <dbReference type="Google" id="ProtNLM"/>
    </source>
</evidence>
<name>A0AAV5UMW9_9BILA</name>
<feature type="non-terminal residue" evidence="1">
    <location>
        <position position="95"/>
    </location>
</feature>
<protein>
    <recommendedName>
        <fullName evidence="3">Ribosomal protein</fullName>
    </recommendedName>
</protein>
<dbReference type="EMBL" id="BTSX01000006">
    <property type="protein sequence ID" value="GMT07998.1"/>
    <property type="molecule type" value="Genomic_DNA"/>
</dbReference>
<organism evidence="1 2">
    <name type="scientific">Pristionchus entomophagus</name>
    <dbReference type="NCBI Taxonomy" id="358040"/>
    <lineage>
        <taxon>Eukaryota</taxon>
        <taxon>Metazoa</taxon>
        <taxon>Ecdysozoa</taxon>
        <taxon>Nematoda</taxon>
        <taxon>Chromadorea</taxon>
        <taxon>Rhabditida</taxon>
        <taxon>Rhabditina</taxon>
        <taxon>Diplogasteromorpha</taxon>
        <taxon>Diplogasteroidea</taxon>
        <taxon>Neodiplogasteridae</taxon>
        <taxon>Pristionchus</taxon>
    </lineage>
</organism>
<evidence type="ECO:0000313" key="2">
    <source>
        <dbReference type="Proteomes" id="UP001432027"/>
    </source>
</evidence>
<dbReference type="Proteomes" id="UP001432027">
    <property type="component" value="Unassembled WGS sequence"/>
</dbReference>